<name>A0A1J1HIS5_9DIPT</name>
<dbReference type="EMBL" id="CVRI01000006">
    <property type="protein sequence ID" value="CRK87952.1"/>
    <property type="molecule type" value="Genomic_DNA"/>
</dbReference>
<accession>A0A1J1HIS5</accession>
<reference evidence="1 2" key="1">
    <citation type="submission" date="2015-04" db="EMBL/GenBank/DDBJ databases">
        <authorList>
            <person name="Syromyatnikov M.Y."/>
            <person name="Popov V.N."/>
        </authorList>
    </citation>
    <scope>NUCLEOTIDE SEQUENCE [LARGE SCALE GENOMIC DNA]</scope>
</reference>
<dbReference type="Proteomes" id="UP000183832">
    <property type="component" value="Unassembled WGS sequence"/>
</dbReference>
<evidence type="ECO:0000313" key="2">
    <source>
        <dbReference type="Proteomes" id="UP000183832"/>
    </source>
</evidence>
<keyword evidence="2" id="KW-1185">Reference proteome</keyword>
<organism evidence="1 2">
    <name type="scientific">Clunio marinus</name>
    <dbReference type="NCBI Taxonomy" id="568069"/>
    <lineage>
        <taxon>Eukaryota</taxon>
        <taxon>Metazoa</taxon>
        <taxon>Ecdysozoa</taxon>
        <taxon>Arthropoda</taxon>
        <taxon>Hexapoda</taxon>
        <taxon>Insecta</taxon>
        <taxon>Pterygota</taxon>
        <taxon>Neoptera</taxon>
        <taxon>Endopterygota</taxon>
        <taxon>Diptera</taxon>
        <taxon>Nematocera</taxon>
        <taxon>Chironomoidea</taxon>
        <taxon>Chironomidae</taxon>
        <taxon>Clunio</taxon>
    </lineage>
</organism>
<evidence type="ECO:0000313" key="1">
    <source>
        <dbReference type="EMBL" id="CRK87952.1"/>
    </source>
</evidence>
<sequence length="144" mass="16530">MVHLNFMCHNICILFYHKPTTTSAATNITLKLFSELLFFNHQLLLLCYFDIRSAFVTNAGDGTEDVSTLRFPYLIFMTMIIKKTSFTSDIIFWFFCLLHSEFFIQAFVGDVSATMNGGGRKRQKKLLKEVKSQGNHLTLIKKGT</sequence>
<gene>
    <name evidence="1" type="ORF">CLUMA_CG001738</name>
</gene>
<proteinExistence type="predicted"/>
<dbReference type="AlphaFoldDB" id="A0A1J1HIS5"/>
<protein>
    <submittedName>
        <fullName evidence="1">CLUMA_CG001738, isoform A</fullName>
    </submittedName>
</protein>